<evidence type="ECO:0000313" key="1">
    <source>
        <dbReference type="EMBL" id="MFC5288642.1"/>
    </source>
</evidence>
<name>A0ABW0EMQ6_9PSEU</name>
<keyword evidence="1" id="KW-0378">Hydrolase</keyword>
<organism evidence="1 2">
    <name type="scientific">Actinokineospora guangxiensis</name>
    <dbReference type="NCBI Taxonomy" id="1490288"/>
    <lineage>
        <taxon>Bacteria</taxon>
        <taxon>Bacillati</taxon>
        <taxon>Actinomycetota</taxon>
        <taxon>Actinomycetes</taxon>
        <taxon>Pseudonocardiales</taxon>
        <taxon>Pseudonocardiaceae</taxon>
        <taxon>Actinokineospora</taxon>
    </lineage>
</organism>
<dbReference type="EMBL" id="JBHSKF010000007">
    <property type="protein sequence ID" value="MFC5288642.1"/>
    <property type="molecule type" value="Genomic_DNA"/>
</dbReference>
<keyword evidence="2" id="KW-1185">Reference proteome</keyword>
<evidence type="ECO:0000313" key="2">
    <source>
        <dbReference type="Proteomes" id="UP001596157"/>
    </source>
</evidence>
<comment type="caution">
    <text evidence="1">The sequence shown here is derived from an EMBL/GenBank/DDBJ whole genome shotgun (WGS) entry which is preliminary data.</text>
</comment>
<reference evidence="2" key="1">
    <citation type="journal article" date="2019" name="Int. J. Syst. Evol. Microbiol.">
        <title>The Global Catalogue of Microorganisms (GCM) 10K type strain sequencing project: providing services to taxonomists for standard genome sequencing and annotation.</title>
        <authorList>
            <consortium name="The Broad Institute Genomics Platform"/>
            <consortium name="The Broad Institute Genome Sequencing Center for Infectious Disease"/>
            <person name="Wu L."/>
            <person name="Ma J."/>
        </authorList>
    </citation>
    <scope>NUCLEOTIDE SEQUENCE [LARGE SCALE GENOMIC DNA]</scope>
    <source>
        <strain evidence="2">CCUG 59778</strain>
    </source>
</reference>
<sequence length="138" mass="15229">MANRLDRLHVRTDAAWAALEAALARRAVVARAVAGVTADPALRSAADAAEHAPRVAREDAENALTRLLSEVDRAVLPDPLAPELLDAEHRLVIARRVHGDAVRDTLVQRRRRAVRWFKLWGTAARPEYLEIAEPDLAP</sequence>
<dbReference type="RefSeq" id="WP_378248673.1">
    <property type="nucleotide sequence ID" value="NZ_JBHSKF010000007.1"/>
</dbReference>
<dbReference type="GO" id="GO:0016787">
    <property type="term" value="F:hydrolase activity"/>
    <property type="evidence" value="ECO:0007669"/>
    <property type="project" value="UniProtKB-KW"/>
</dbReference>
<proteinExistence type="predicted"/>
<gene>
    <name evidence="1" type="ORF">ACFPM7_16395</name>
</gene>
<accession>A0ABW0EMQ6</accession>
<protein>
    <submittedName>
        <fullName evidence="1">NUDIX hydrolase</fullName>
    </submittedName>
</protein>
<dbReference type="Proteomes" id="UP001596157">
    <property type="component" value="Unassembled WGS sequence"/>
</dbReference>